<reference evidence="1" key="2">
    <citation type="submission" date="2021-04" db="EMBL/GenBank/DDBJ databases">
        <authorList>
            <person name="Gilroy R."/>
        </authorList>
    </citation>
    <scope>NUCLEOTIDE SEQUENCE</scope>
    <source>
        <strain evidence="1">F6-6636</strain>
    </source>
</reference>
<gene>
    <name evidence="1" type="ORF">H9901_02460</name>
</gene>
<dbReference type="EMBL" id="JAHLFS010000032">
    <property type="protein sequence ID" value="MBU3851540.1"/>
    <property type="molecule type" value="Genomic_DNA"/>
</dbReference>
<accession>A0A948TJ11</accession>
<comment type="caution">
    <text evidence="1">The sequence shown here is derived from an EMBL/GenBank/DDBJ whole genome shotgun (WGS) entry which is preliminary data.</text>
</comment>
<dbReference type="AlphaFoldDB" id="A0A948TJ11"/>
<sequence>MNRDIIYVHLGTVENIVLSYGISAVDFFQSLTTLPEHLLLLTPVNYDELIDPHTGFNILSDVDAIKCYFNDRKIGLRKWIDYQQDSYLEEVTPYEVAELLYLSHTSTYLHSPFYYKLGNRFVYLDLPNGMNKTYYRYLERFYHVFNTALLRHIRTRENSQSWWLRLRQAHLTPLSVDIFNQLRSLMIQGIVFEFTQMRTKQGVLQIPLYYMSHLVINDSGWNDEKALPAGILSFILHANEWELSLVES</sequence>
<evidence type="ECO:0000313" key="1">
    <source>
        <dbReference type="EMBL" id="MBU3851540.1"/>
    </source>
</evidence>
<organism evidence="1 2">
    <name type="scientific">Candidatus Paralactobacillus gallistercoris</name>
    <dbReference type="NCBI Taxonomy" id="2838724"/>
    <lineage>
        <taxon>Bacteria</taxon>
        <taxon>Bacillati</taxon>
        <taxon>Bacillota</taxon>
        <taxon>Bacilli</taxon>
        <taxon>Lactobacillales</taxon>
        <taxon>Lactobacillaceae</taxon>
        <taxon>Lactobacillus</taxon>
    </lineage>
</organism>
<protein>
    <submittedName>
        <fullName evidence="1">Uncharacterized protein</fullName>
    </submittedName>
</protein>
<reference evidence="1" key="1">
    <citation type="journal article" date="2021" name="PeerJ">
        <title>Extensive microbial diversity within the chicken gut microbiome revealed by metagenomics and culture.</title>
        <authorList>
            <person name="Gilroy R."/>
            <person name="Ravi A."/>
            <person name="Getino M."/>
            <person name="Pursley I."/>
            <person name="Horton D.L."/>
            <person name="Alikhan N.F."/>
            <person name="Baker D."/>
            <person name="Gharbi K."/>
            <person name="Hall N."/>
            <person name="Watson M."/>
            <person name="Adriaenssens E.M."/>
            <person name="Foster-Nyarko E."/>
            <person name="Jarju S."/>
            <person name="Secka A."/>
            <person name="Antonio M."/>
            <person name="Oren A."/>
            <person name="Chaudhuri R.R."/>
            <person name="La Ragione R."/>
            <person name="Hildebrand F."/>
            <person name="Pallen M.J."/>
        </authorList>
    </citation>
    <scope>NUCLEOTIDE SEQUENCE</scope>
    <source>
        <strain evidence="1">F6-6636</strain>
    </source>
</reference>
<dbReference type="Proteomes" id="UP000777303">
    <property type="component" value="Unassembled WGS sequence"/>
</dbReference>
<proteinExistence type="predicted"/>
<evidence type="ECO:0000313" key="2">
    <source>
        <dbReference type="Proteomes" id="UP000777303"/>
    </source>
</evidence>
<name>A0A948TJ11_9LACO</name>